<comment type="caution">
    <text evidence="1">The sequence shown here is derived from an EMBL/GenBank/DDBJ whole genome shotgun (WGS) entry which is preliminary data.</text>
</comment>
<dbReference type="GeneID" id="34567500"/>
<dbReference type="CDD" id="cd20557">
    <property type="entry name" value="CYCLIN_ScPCL1-like"/>
    <property type="match status" value="1"/>
</dbReference>
<evidence type="ECO:0000313" key="2">
    <source>
        <dbReference type="Proteomes" id="UP000176998"/>
    </source>
</evidence>
<evidence type="ECO:0000313" key="1">
    <source>
        <dbReference type="EMBL" id="OHE90318.1"/>
    </source>
</evidence>
<dbReference type="SUPFAM" id="SSF47954">
    <property type="entry name" value="Cyclin-like"/>
    <property type="match status" value="1"/>
</dbReference>
<name>A0A1G4AMB4_9PEZI</name>
<organism evidence="1 2">
    <name type="scientific">Colletotrichum orchidophilum</name>
    <dbReference type="NCBI Taxonomy" id="1209926"/>
    <lineage>
        <taxon>Eukaryota</taxon>
        <taxon>Fungi</taxon>
        <taxon>Dikarya</taxon>
        <taxon>Ascomycota</taxon>
        <taxon>Pezizomycotina</taxon>
        <taxon>Sordariomycetes</taxon>
        <taxon>Hypocreomycetidae</taxon>
        <taxon>Glomerellales</taxon>
        <taxon>Glomerellaceae</taxon>
        <taxon>Colletotrichum</taxon>
    </lineage>
</organism>
<proteinExistence type="predicted"/>
<keyword evidence="2" id="KW-1185">Reference proteome</keyword>
<accession>A0A1G4AMB4</accession>
<dbReference type="InterPro" id="IPR036915">
    <property type="entry name" value="Cyclin-like_sf"/>
</dbReference>
<dbReference type="Gene3D" id="1.10.472.10">
    <property type="entry name" value="Cyclin-like"/>
    <property type="match status" value="1"/>
</dbReference>
<dbReference type="InterPro" id="IPR013922">
    <property type="entry name" value="Cyclin_PHO80-like"/>
</dbReference>
<sequence>MYETDDDPPQLPFRLELAIECVVLLPQEVDDHIVLLISLLRSVAGLVDVSGLFVIRSQTLNGYCAGKVQMHRSPGDSCQLRLPSSVRAVIDHQAPVFARWTGMASDTRRFELFCRRPPSLRLVTGMAERILSRVLPINSDIWDFPSDLAVFLRHLLLWADISGAVLCGSLIYLERGLQRPQNSPMTEANQHLRVLAAVILARKYLEDVTYKTSFWTGLTAEACSFHFTDDDINVAECRLLEDVAWDLSIDGQEMHRMVQLVCGSGSVPTLLSRGPISAQV</sequence>
<protein>
    <submittedName>
        <fullName evidence="1">Cyclin</fullName>
    </submittedName>
</protein>
<gene>
    <name evidence="1" type="ORF">CORC01_14379</name>
</gene>
<dbReference type="Proteomes" id="UP000176998">
    <property type="component" value="Unassembled WGS sequence"/>
</dbReference>
<dbReference type="AlphaFoldDB" id="A0A1G4AMB4"/>
<dbReference type="OrthoDB" id="10250320at2759"/>
<dbReference type="RefSeq" id="XP_022467495.1">
    <property type="nucleotide sequence ID" value="XM_022625990.1"/>
</dbReference>
<dbReference type="GO" id="GO:0019901">
    <property type="term" value="F:protein kinase binding"/>
    <property type="evidence" value="ECO:0007669"/>
    <property type="project" value="InterPro"/>
</dbReference>
<dbReference type="Pfam" id="PF08613">
    <property type="entry name" value="Cyclin"/>
    <property type="match status" value="1"/>
</dbReference>
<dbReference type="EMBL" id="MJBS01000280">
    <property type="protein sequence ID" value="OHE90318.1"/>
    <property type="molecule type" value="Genomic_DNA"/>
</dbReference>
<reference evidence="1 2" key="1">
    <citation type="submission" date="2016-09" db="EMBL/GenBank/DDBJ databases">
        <authorList>
            <person name="Capua I."/>
            <person name="De Benedictis P."/>
            <person name="Joannis T."/>
            <person name="Lombin L.H."/>
            <person name="Cattoli G."/>
        </authorList>
    </citation>
    <scope>NUCLEOTIDE SEQUENCE [LARGE SCALE GENOMIC DNA]</scope>
    <source>
        <strain evidence="1 2">IMI 309357</strain>
    </source>
</reference>